<comment type="caution">
    <text evidence="1">The sequence shown here is derived from an EMBL/GenBank/DDBJ whole genome shotgun (WGS) entry which is preliminary data.</text>
</comment>
<reference evidence="2" key="1">
    <citation type="journal article" date="2019" name="Int. J. Syst. Evol. Microbiol.">
        <title>The Global Catalogue of Microorganisms (GCM) 10K type strain sequencing project: providing services to taxonomists for standard genome sequencing and annotation.</title>
        <authorList>
            <consortium name="The Broad Institute Genomics Platform"/>
            <consortium name="The Broad Institute Genome Sequencing Center for Infectious Disease"/>
            <person name="Wu L."/>
            <person name="Ma J."/>
        </authorList>
    </citation>
    <scope>NUCLEOTIDE SEQUENCE [LARGE SCALE GENOMIC DNA]</scope>
    <source>
        <strain evidence="2">KCTC 42211</strain>
    </source>
</reference>
<dbReference type="SUPFAM" id="SSF55961">
    <property type="entry name" value="Bet v1-like"/>
    <property type="match status" value="1"/>
</dbReference>
<protein>
    <recommendedName>
        <fullName evidence="3">Polyketide cyclase</fullName>
    </recommendedName>
</protein>
<gene>
    <name evidence="1" type="ORF">ACFOM9_02485</name>
</gene>
<dbReference type="Gene3D" id="3.30.530.20">
    <property type="match status" value="1"/>
</dbReference>
<evidence type="ECO:0000313" key="2">
    <source>
        <dbReference type="Proteomes" id="UP001595724"/>
    </source>
</evidence>
<proteinExistence type="predicted"/>
<sequence length="60" mass="6991">MRRFETRYRTAPSDIAWSWLPDVARWREWTPTTGAVGVLDHGKASVGMRVRLHPDDQPEQ</sequence>
<evidence type="ECO:0008006" key="3">
    <source>
        <dbReference type="Google" id="ProtNLM"/>
    </source>
</evidence>
<name>A0ABV7UQA5_9GAMM</name>
<dbReference type="InterPro" id="IPR023393">
    <property type="entry name" value="START-like_dom_sf"/>
</dbReference>
<evidence type="ECO:0000313" key="1">
    <source>
        <dbReference type="EMBL" id="MFC3658946.1"/>
    </source>
</evidence>
<dbReference type="EMBL" id="JBHRYF010000001">
    <property type="protein sequence ID" value="MFC3658946.1"/>
    <property type="molecule type" value="Genomic_DNA"/>
</dbReference>
<accession>A0ABV7UQA5</accession>
<organism evidence="1 2">
    <name type="scientific">Luteimonas notoginsengisoli</name>
    <dbReference type="NCBI Taxonomy" id="1578200"/>
    <lineage>
        <taxon>Bacteria</taxon>
        <taxon>Pseudomonadati</taxon>
        <taxon>Pseudomonadota</taxon>
        <taxon>Gammaproteobacteria</taxon>
        <taxon>Lysobacterales</taxon>
        <taxon>Lysobacteraceae</taxon>
        <taxon>Luteimonas</taxon>
    </lineage>
</organism>
<dbReference type="RefSeq" id="WP_386705857.1">
    <property type="nucleotide sequence ID" value="NZ_JBHRYF010000001.1"/>
</dbReference>
<keyword evidence="2" id="KW-1185">Reference proteome</keyword>
<dbReference type="Proteomes" id="UP001595724">
    <property type="component" value="Unassembled WGS sequence"/>
</dbReference>